<dbReference type="PROSITE" id="PS51677">
    <property type="entry name" value="NODB"/>
    <property type="match status" value="1"/>
</dbReference>
<organism evidence="8 9">
    <name type="scientific">Sneathiella marina</name>
    <dbReference type="NCBI Taxonomy" id="2950108"/>
    <lineage>
        <taxon>Bacteria</taxon>
        <taxon>Pseudomonadati</taxon>
        <taxon>Pseudomonadota</taxon>
        <taxon>Alphaproteobacteria</taxon>
        <taxon>Sneathiellales</taxon>
        <taxon>Sneathiellaceae</taxon>
        <taxon>Sneathiella</taxon>
    </lineage>
</organism>
<comment type="subcellular location">
    <subcellularLocation>
        <location evidence="2">Secreted</location>
    </subcellularLocation>
</comment>
<dbReference type="PANTHER" id="PTHR34216">
    <property type="match status" value="1"/>
</dbReference>
<keyword evidence="5" id="KW-0732">Signal</keyword>
<dbReference type="InterPro" id="IPR011330">
    <property type="entry name" value="Glyco_hydro/deAcase_b/a-brl"/>
</dbReference>
<dbReference type="InterPro" id="IPR051398">
    <property type="entry name" value="Polysacch_Deacetylase"/>
</dbReference>
<name>A0ABY4W312_9PROT</name>
<keyword evidence="9" id="KW-1185">Reference proteome</keyword>
<evidence type="ECO:0000313" key="9">
    <source>
        <dbReference type="Proteomes" id="UP001056291"/>
    </source>
</evidence>
<evidence type="ECO:0000256" key="2">
    <source>
        <dbReference type="ARBA" id="ARBA00004613"/>
    </source>
</evidence>
<dbReference type="Gene3D" id="3.20.20.370">
    <property type="entry name" value="Glycoside hydrolase/deacetylase"/>
    <property type="match status" value="1"/>
</dbReference>
<dbReference type="CDD" id="cd10973">
    <property type="entry name" value="CE4_DAC_u4_5s"/>
    <property type="match status" value="1"/>
</dbReference>
<evidence type="ECO:0000256" key="5">
    <source>
        <dbReference type="ARBA" id="ARBA00022729"/>
    </source>
</evidence>
<gene>
    <name evidence="8" type="ORF">NBZ79_18755</name>
</gene>
<comment type="function">
    <text evidence="1">Is involved in generating a small heat-stable compound (Nod), an acylated oligomer of N-acetylglucosamine, that stimulates mitosis in various plant protoplasts.</text>
</comment>
<dbReference type="Proteomes" id="UP001056291">
    <property type="component" value="Chromosome"/>
</dbReference>
<evidence type="ECO:0000256" key="3">
    <source>
        <dbReference type="ARBA" id="ARBA00010973"/>
    </source>
</evidence>
<dbReference type="InterPro" id="IPR002509">
    <property type="entry name" value="NODB_dom"/>
</dbReference>
<accession>A0ABY4W312</accession>
<dbReference type="Pfam" id="PF01522">
    <property type="entry name" value="Polysacc_deac_1"/>
    <property type="match status" value="1"/>
</dbReference>
<dbReference type="RefSeq" id="WP_251934188.1">
    <property type="nucleotide sequence ID" value="NZ_CP098747.1"/>
</dbReference>
<dbReference type="PANTHER" id="PTHR34216:SF3">
    <property type="entry name" value="POLY-BETA-1,6-N-ACETYL-D-GLUCOSAMINE N-DEACETYLASE"/>
    <property type="match status" value="1"/>
</dbReference>
<reference evidence="8" key="1">
    <citation type="submission" date="2022-06" db="EMBL/GenBank/DDBJ databases">
        <title>Sneathiella actinostolidae sp. nov., isolated from a sea anemonein the Western Pacific Ocean.</title>
        <authorList>
            <person name="Wei M.J."/>
        </authorList>
    </citation>
    <scope>NUCLEOTIDE SEQUENCE</scope>
    <source>
        <strain evidence="8">PHK-P5</strain>
    </source>
</reference>
<evidence type="ECO:0000256" key="6">
    <source>
        <dbReference type="ARBA" id="ARBA00032976"/>
    </source>
</evidence>
<protein>
    <recommendedName>
        <fullName evidence="4">Chitooligosaccharide deacetylase</fullName>
    </recommendedName>
    <alternativeName>
        <fullName evidence="6">Nodulation protein B</fullName>
    </alternativeName>
</protein>
<sequence>MHILSKFVKTALMTTCLMVGSLVLPTLALSADWASVIMYHRFGEEQYPATNIKVEQFKEHIQELKTGGYTVLPLNEIVDRLEKGEALPDRTVALTVDDAYRSVFDVAWPLLKEANLPFTVFVATEGVDSASPGYMTWDQIRDLRDNGVHIGHHGHSHAHYPLLSIANVEKDIDTASARFEAELGFIPAIFAYPYGEYGDEIKAVIRKTGFMAAFGQQSGVAYSGHDRFELPRFAMSENYGGIGRFRLAANALPLRVKDVTPSDNILTRNPPNFGFTITEDYGNLKTLSCFASSQTGGAVPIEKIGASRIEVRLSTAFKTGRGRINCTLPGPDRRWRWFGSLFYIPAAIGR</sequence>
<dbReference type="SUPFAM" id="SSF88713">
    <property type="entry name" value="Glycoside hydrolase/deacetylase"/>
    <property type="match status" value="1"/>
</dbReference>
<dbReference type="EMBL" id="CP098747">
    <property type="protein sequence ID" value="USG61201.1"/>
    <property type="molecule type" value="Genomic_DNA"/>
</dbReference>
<evidence type="ECO:0000256" key="4">
    <source>
        <dbReference type="ARBA" id="ARBA00020071"/>
    </source>
</evidence>
<comment type="similarity">
    <text evidence="3">Belongs to the polysaccharide deacetylase family.</text>
</comment>
<feature type="domain" description="NodB homology" evidence="7">
    <location>
        <begin position="90"/>
        <end position="350"/>
    </location>
</feature>
<evidence type="ECO:0000256" key="1">
    <source>
        <dbReference type="ARBA" id="ARBA00003236"/>
    </source>
</evidence>
<proteinExistence type="inferred from homology"/>
<evidence type="ECO:0000259" key="7">
    <source>
        <dbReference type="PROSITE" id="PS51677"/>
    </source>
</evidence>
<evidence type="ECO:0000313" key="8">
    <source>
        <dbReference type="EMBL" id="USG61201.1"/>
    </source>
</evidence>